<accession>A0A5C8PGY7</accession>
<keyword evidence="2" id="KW-1185">Reference proteome</keyword>
<evidence type="ECO:0000313" key="1">
    <source>
        <dbReference type="EMBL" id="TXL72939.1"/>
    </source>
</evidence>
<dbReference type="Proteomes" id="UP000321638">
    <property type="component" value="Unassembled WGS sequence"/>
</dbReference>
<dbReference type="InterPro" id="IPR010296">
    <property type="entry name" value="DUF899_thioredox"/>
</dbReference>
<comment type="caution">
    <text evidence="1">The sequence shown here is derived from an EMBL/GenBank/DDBJ whole genome shotgun (WGS) entry which is preliminary data.</text>
</comment>
<name>A0A5C8PGY7_9HYPH</name>
<dbReference type="EMBL" id="VDUZ01000029">
    <property type="protein sequence ID" value="TXL72939.1"/>
    <property type="molecule type" value="Genomic_DNA"/>
</dbReference>
<dbReference type="RefSeq" id="WP_147849408.1">
    <property type="nucleotide sequence ID" value="NZ_VDUZ01000029.1"/>
</dbReference>
<protein>
    <submittedName>
        <fullName evidence="1">DUF899 domain-containing protein</fullName>
    </submittedName>
</protein>
<gene>
    <name evidence="1" type="ORF">FHP25_23455</name>
</gene>
<dbReference type="OrthoDB" id="7331188at2"/>
<organism evidence="1 2">
    <name type="scientific">Vineibacter terrae</name>
    <dbReference type="NCBI Taxonomy" id="2586908"/>
    <lineage>
        <taxon>Bacteria</taxon>
        <taxon>Pseudomonadati</taxon>
        <taxon>Pseudomonadota</taxon>
        <taxon>Alphaproteobacteria</taxon>
        <taxon>Hyphomicrobiales</taxon>
        <taxon>Vineibacter</taxon>
    </lineage>
</organism>
<proteinExistence type="predicted"/>
<evidence type="ECO:0000313" key="2">
    <source>
        <dbReference type="Proteomes" id="UP000321638"/>
    </source>
</evidence>
<reference evidence="1 2" key="1">
    <citation type="submission" date="2019-06" db="EMBL/GenBank/DDBJ databases">
        <title>New taxonomy in bacterial strain CC-CFT640, isolated from vineyard.</title>
        <authorList>
            <person name="Lin S.-Y."/>
            <person name="Tsai C.-F."/>
            <person name="Young C.-C."/>
        </authorList>
    </citation>
    <scope>NUCLEOTIDE SEQUENCE [LARGE SCALE GENOMIC DNA]</scope>
    <source>
        <strain evidence="1 2">CC-CFT640</strain>
    </source>
</reference>
<dbReference type="Pfam" id="PF05988">
    <property type="entry name" value="DUF899"/>
    <property type="match status" value="1"/>
</dbReference>
<dbReference type="AlphaFoldDB" id="A0A5C8PGY7"/>
<sequence>MDVQRTVSRAEWLAARRQHLQREREFLRLRDELSAERRSLPRVRVDKAYRFEGPDGIETLDDLFAGRSQLIIYHFMFGPGWKEGCVGCSFLADHIDGARIHIEHRDITLVVVARAPLPQIEAFKERMGWRFKWVSSFRSDFNYDYHVSFTRDAMIMGTVYYNYEMREFASEDLPGVSVFHKDPWGTVFHTYSAYGRDAELLCGAYNYIDLTPLGRQEEEGHWQAWVRHHDRYGS</sequence>